<dbReference type="EMBL" id="HBUF01468687">
    <property type="protein sequence ID" value="CAG6744515.1"/>
    <property type="molecule type" value="Transcribed_RNA"/>
</dbReference>
<dbReference type="AlphaFoldDB" id="A0A8D8ZBL4"/>
<reference evidence="2" key="1">
    <citation type="submission" date="2021-05" db="EMBL/GenBank/DDBJ databases">
        <authorList>
            <person name="Alioto T."/>
            <person name="Alioto T."/>
            <person name="Gomez Garrido J."/>
        </authorList>
    </citation>
    <scope>NUCLEOTIDE SEQUENCE</scope>
</reference>
<sequence>MDNRRLMAKHTNCIRVKDQLLDDDSFALQTLVGTVRYLLLLVTTSVFVRTGITIPNKEFQSLNCQNDPFLLHISPWAGLEPPGQATKPQRFYDNKMKTLTRNPVD</sequence>
<protein>
    <submittedName>
        <fullName evidence="2">Uncharacterized protein</fullName>
    </submittedName>
</protein>
<evidence type="ECO:0000313" key="2">
    <source>
        <dbReference type="EMBL" id="CAG6744515.1"/>
    </source>
</evidence>
<accession>A0A8D8ZBL4</accession>
<name>A0A8D8ZBL4_9HEMI</name>
<feature type="region of interest" description="Disordered" evidence="1">
    <location>
        <begin position="82"/>
        <end position="105"/>
    </location>
</feature>
<evidence type="ECO:0000256" key="1">
    <source>
        <dbReference type="SAM" id="MobiDB-lite"/>
    </source>
</evidence>
<organism evidence="2">
    <name type="scientific">Cacopsylla melanoneura</name>
    <dbReference type="NCBI Taxonomy" id="428564"/>
    <lineage>
        <taxon>Eukaryota</taxon>
        <taxon>Metazoa</taxon>
        <taxon>Ecdysozoa</taxon>
        <taxon>Arthropoda</taxon>
        <taxon>Hexapoda</taxon>
        <taxon>Insecta</taxon>
        <taxon>Pterygota</taxon>
        <taxon>Neoptera</taxon>
        <taxon>Paraneoptera</taxon>
        <taxon>Hemiptera</taxon>
        <taxon>Sternorrhyncha</taxon>
        <taxon>Psylloidea</taxon>
        <taxon>Psyllidae</taxon>
        <taxon>Psyllinae</taxon>
        <taxon>Cacopsylla</taxon>
    </lineage>
</organism>
<proteinExistence type="predicted"/>